<sequence length="284" mass="34193">MKKINKDTPLPIEFEEVDIKEGTAKLINLIKCYPYHPLKVEINRVRWMWDRDFPSQAPFYGIIEQCHRKGFVLVADWLVSGGSLRRFYRDDVLRLRNGIYNHFLKLFESLGYKEEKDRIIINNSYKELNCWISEMYKKICHLDHKGGWTQQFLFQKDRRKEYSDTYSKFAKKNQKNWEERTQKYQKEYDELMLGDEANSNKNKSEKLSNKLYKYQLKKSDIRELHRKTLPLEKEFIKVFNAYFDDDQNILTSKEFDDLFNEIFRLLGLNFISCVNGKLKIIGNS</sequence>
<proteinExistence type="predicted"/>
<comment type="caution">
    <text evidence="1">The sequence shown here is derived from an EMBL/GenBank/DDBJ whole genome shotgun (WGS) entry which is preliminary data.</text>
</comment>
<evidence type="ECO:0000313" key="1">
    <source>
        <dbReference type="EMBL" id="KKK57634.1"/>
    </source>
</evidence>
<reference evidence="1" key="1">
    <citation type="journal article" date="2015" name="Nature">
        <title>Complex archaea that bridge the gap between prokaryotes and eukaryotes.</title>
        <authorList>
            <person name="Spang A."/>
            <person name="Saw J.H."/>
            <person name="Jorgensen S.L."/>
            <person name="Zaremba-Niedzwiedzka K."/>
            <person name="Martijn J."/>
            <person name="Lind A.E."/>
            <person name="van Eijk R."/>
            <person name="Schleper C."/>
            <person name="Guy L."/>
            <person name="Ettema T.J."/>
        </authorList>
    </citation>
    <scope>NUCLEOTIDE SEQUENCE</scope>
</reference>
<dbReference type="EMBL" id="LAZR01064384">
    <property type="protein sequence ID" value="KKK57634.1"/>
    <property type="molecule type" value="Genomic_DNA"/>
</dbReference>
<name>A0A0F8YU58_9ZZZZ</name>
<dbReference type="AlphaFoldDB" id="A0A0F8YU58"/>
<feature type="non-terminal residue" evidence="1">
    <location>
        <position position="284"/>
    </location>
</feature>
<gene>
    <name evidence="1" type="ORF">LCGC14_3052510</name>
</gene>
<organism evidence="1">
    <name type="scientific">marine sediment metagenome</name>
    <dbReference type="NCBI Taxonomy" id="412755"/>
    <lineage>
        <taxon>unclassified sequences</taxon>
        <taxon>metagenomes</taxon>
        <taxon>ecological metagenomes</taxon>
    </lineage>
</organism>
<accession>A0A0F8YU58</accession>
<protein>
    <submittedName>
        <fullName evidence="1">Uncharacterized protein</fullName>
    </submittedName>
</protein>